<evidence type="ECO:0000256" key="1">
    <source>
        <dbReference type="SAM" id="Phobius"/>
    </source>
</evidence>
<dbReference type="Proteomes" id="UP000233256">
    <property type="component" value="Unassembled WGS sequence"/>
</dbReference>
<reference evidence="2 3" key="1">
    <citation type="journal article" date="2017" name="ISME J.">
        <title>Potential for microbial H2 and metal transformations associated with novel bacteria and archaea in deep terrestrial subsurface sediments.</title>
        <authorList>
            <person name="Hernsdorf A.W."/>
            <person name="Amano Y."/>
            <person name="Miyakawa K."/>
            <person name="Ise K."/>
            <person name="Suzuki Y."/>
            <person name="Anantharaman K."/>
            <person name="Probst A."/>
            <person name="Burstein D."/>
            <person name="Thomas B.C."/>
            <person name="Banfield J.F."/>
        </authorList>
    </citation>
    <scope>NUCLEOTIDE SEQUENCE [LARGE SCALE GENOMIC DNA]</scope>
    <source>
        <strain evidence="2">HGW-Wallbacteria-1</strain>
    </source>
</reference>
<keyword evidence="1" id="KW-1133">Transmembrane helix</keyword>
<name>A0A2N1PQV1_9BACT</name>
<proteinExistence type="predicted"/>
<sequence>MTYKVYGSLQSVLFKPVGSLTVQDFDILFFDSQMVFCHMGNSTFLSAMLGNLFLGVAGSVGAAGAANTQQDIMRNEISGFAPSEICALSDMNISLPYDLIESIEISTGFFATLGLLSPMWIKCEGKKYFVNVPRKQALEMPLWLSGADEIFPRIIFH</sequence>
<protein>
    <submittedName>
        <fullName evidence="2">Uncharacterized protein</fullName>
    </submittedName>
</protein>
<keyword evidence="1" id="KW-0472">Membrane</keyword>
<accession>A0A2N1PQV1</accession>
<evidence type="ECO:0000313" key="2">
    <source>
        <dbReference type="EMBL" id="PKK90697.1"/>
    </source>
</evidence>
<feature type="transmembrane region" description="Helical" evidence="1">
    <location>
        <begin position="44"/>
        <end position="66"/>
    </location>
</feature>
<organism evidence="2 3">
    <name type="scientific">Candidatus Wallbacteria bacterium HGW-Wallbacteria-1</name>
    <dbReference type="NCBI Taxonomy" id="2013854"/>
    <lineage>
        <taxon>Bacteria</taxon>
        <taxon>Candidatus Walliibacteriota</taxon>
    </lineage>
</organism>
<dbReference type="AlphaFoldDB" id="A0A2N1PQV1"/>
<dbReference type="EMBL" id="PGXC01000004">
    <property type="protein sequence ID" value="PKK90697.1"/>
    <property type="molecule type" value="Genomic_DNA"/>
</dbReference>
<comment type="caution">
    <text evidence="2">The sequence shown here is derived from an EMBL/GenBank/DDBJ whole genome shotgun (WGS) entry which is preliminary data.</text>
</comment>
<evidence type="ECO:0000313" key="3">
    <source>
        <dbReference type="Proteomes" id="UP000233256"/>
    </source>
</evidence>
<gene>
    <name evidence="2" type="ORF">CVV64_07395</name>
</gene>
<keyword evidence="1" id="KW-0812">Transmembrane</keyword>